<evidence type="ECO:0000313" key="2">
    <source>
        <dbReference type="Proteomes" id="UP000590542"/>
    </source>
</evidence>
<evidence type="ECO:0000313" key="1">
    <source>
        <dbReference type="EMBL" id="NMB91904.1"/>
    </source>
</evidence>
<protein>
    <submittedName>
        <fullName evidence="1">Uncharacterized protein</fullName>
    </submittedName>
</protein>
<dbReference type="AlphaFoldDB" id="A0A7X9E7F5"/>
<accession>A0A7X9E7F5</accession>
<reference evidence="1 2" key="1">
    <citation type="journal article" date="2020" name="Biotechnol. Biofuels">
        <title>New insights from the biogas microbiome by comprehensive genome-resolved metagenomics of nearly 1600 species originating from multiple anaerobic digesters.</title>
        <authorList>
            <person name="Campanaro S."/>
            <person name="Treu L."/>
            <person name="Rodriguez-R L.M."/>
            <person name="Kovalovszki A."/>
            <person name="Ziels R.M."/>
            <person name="Maus I."/>
            <person name="Zhu X."/>
            <person name="Kougias P.G."/>
            <person name="Basile A."/>
            <person name="Luo G."/>
            <person name="Schluter A."/>
            <person name="Konstantinidis K.T."/>
            <person name="Angelidaki I."/>
        </authorList>
    </citation>
    <scope>NUCLEOTIDE SEQUENCE [LARGE SCALE GENOMIC DNA]</scope>
    <source>
        <strain evidence="1">AS27yjCOA_202</strain>
    </source>
</reference>
<sequence>MEMESILTELKDLLRSTKVQVQLKQDVDVIETTIIGSAYSIEIRRVLGEQRYLAHIVKCGVSIDNFDSTNIRELMLVCLQRIVNLLGGERELIEQNLRQLIE</sequence>
<dbReference type="EMBL" id="JAAZNV010000012">
    <property type="protein sequence ID" value="NMB91904.1"/>
    <property type="molecule type" value="Genomic_DNA"/>
</dbReference>
<organism evidence="1 2">
    <name type="scientific">candidate division WWE3 bacterium</name>
    <dbReference type="NCBI Taxonomy" id="2053526"/>
    <lineage>
        <taxon>Bacteria</taxon>
        <taxon>Katanobacteria</taxon>
    </lineage>
</organism>
<gene>
    <name evidence="1" type="ORF">GYA37_03610</name>
</gene>
<comment type="caution">
    <text evidence="1">The sequence shown here is derived from an EMBL/GenBank/DDBJ whole genome shotgun (WGS) entry which is preliminary data.</text>
</comment>
<dbReference type="Proteomes" id="UP000590542">
    <property type="component" value="Unassembled WGS sequence"/>
</dbReference>
<name>A0A7X9E7F5_UNCKA</name>
<proteinExistence type="predicted"/>